<evidence type="ECO:0000313" key="3">
    <source>
        <dbReference type="Proteomes" id="UP000005801"/>
    </source>
</evidence>
<dbReference type="AlphaFoldDB" id="A6G4N4"/>
<dbReference type="STRING" id="391625.PPSIR1_27348"/>
<proteinExistence type="predicted"/>
<gene>
    <name evidence="2" type="ORF">PPSIR1_27348</name>
</gene>
<name>A6G4N4_9BACT</name>
<organism evidence="2 3">
    <name type="scientific">Plesiocystis pacifica SIR-1</name>
    <dbReference type="NCBI Taxonomy" id="391625"/>
    <lineage>
        <taxon>Bacteria</taxon>
        <taxon>Pseudomonadati</taxon>
        <taxon>Myxococcota</taxon>
        <taxon>Polyangia</taxon>
        <taxon>Nannocystales</taxon>
        <taxon>Nannocystaceae</taxon>
        <taxon>Plesiocystis</taxon>
    </lineage>
</organism>
<reference evidence="2 3" key="1">
    <citation type="submission" date="2007-06" db="EMBL/GenBank/DDBJ databases">
        <authorList>
            <person name="Shimkets L."/>
            <person name="Ferriera S."/>
            <person name="Johnson J."/>
            <person name="Kravitz S."/>
            <person name="Beeson K."/>
            <person name="Sutton G."/>
            <person name="Rogers Y.-H."/>
            <person name="Friedman R."/>
            <person name="Frazier M."/>
            <person name="Venter J.C."/>
        </authorList>
    </citation>
    <scope>NUCLEOTIDE SEQUENCE [LARGE SCALE GENOMIC DNA]</scope>
    <source>
        <strain evidence="2 3">SIR-1</strain>
    </source>
</reference>
<sequence length="531" mass="56870">MLVWMRPRSRHARVGLTCLALGAPLGCESPSEDGGGDDEAADADADTDADTDTDTDTGGEDPLETTPLNHSFGTYALTPFEEIEPCAQWTLDNEAPVYVQAVTLSNLGYFHHSNWFVVPEDEFAGEDGFFHCGDRGYTEFAAAMVGTVLTAQSTQSFTETQRTGDGAVIKIPAGYKVIGSTHMLNVGPAAVETELFMGLELIHPKDVLSVLTPFRLSYTDLDIPPLTQSHFTGVCDKFGDNYQGQLGLPVDHKLHYVVPHYHYLGNYFQLSFMGGEHDGQTVYEIDGFNGEANGKTFDPPLDLSGTTGLDFTCGYDNWRDVSVGWGIGDQEMCVMLALAESEGITDMSVIAGSTAVGEQDGVVQFEGACSYLVIPKKEDQGLPTDQEREGELYIPPSGSAEIPAVPECVDHDEGVAPSVEPTLDNIAGVIFEQSCSFNACHGAATAAAGLDLVSPNLGNRLLDHEVLGNPGASLVEPGSPENSWLYQVLSECEPEKSGGGVASHMPLNSPFLLNDEAIALVREWIADGAML</sequence>
<evidence type="ECO:0008006" key="4">
    <source>
        <dbReference type="Google" id="ProtNLM"/>
    </source>
</evidence>
<keyword evidence="3" id="KW-1185">Reference proteome</keyword>
<comment type="caution">
    <text evidence="2">The sequence shown here is derived from an EMBL/GenBank/DDBJ whole genome shotgun (WGS) entry which is preliminary data.</text>
</comment>
<dbReference type="RefSeq" id="WP_006971683.1">
    <property type="nucleotide sequence ID" value="NZ_ABCS01000022.1"/>
</dbReference>
<dbReference type="Proteomes" id="UP000005801">
    <property type="component" value="Unassembled WGS sequence"/>
</dbReference>
<evidence type="ECO:0000256" key="1">
    <source>
        <dbReference type="SAM" id="MobiDB-lite"/>
    </source>
</evidence>
<evidence type="ECO:0000313" key="2">
    <source>
        <dbReference type="EMBL" id="EDM79154.1"/>
    </source>
</evidence>
<feature type="region of interest" description="Disordered" evidence="1">
    <location>
        <begin position="27"/>
        <end position="70"/>
    </location>
</feature>
<dbReference type="EMBL" id="ABCS01000022">
    <property type="protein sequence ID" value="EDM79154.1"/>
    <property type="molecule type" value="Genomic_DNA"/>
</dbReference>
<feature type="compositionally biased region" description="Acidic residues" evidence="1">
    <location>
        <begin position="30"/>
        <end position="63"/>
    </location>
</feature>
<dbReference type="eggNOG" id="ENOG5030MQZ">
    <property type="taxonomic scope" value="Bacteria"/>
</dbReference>
<protein>
    <recommendedName>
        <fullName evidence="4">Cytochrome c domain-containing protein</fullName>
    </recommendedName>
</protein>
<accession>A6G4N4</accession>